<evidence type="ECO:0000313" key="2">
    <source>
        <dbReference type="EMBL" id="KAI7740220.1"/>
    </source>
</evidence>
<feature type="compositionally biased region" description="Basic and acidic residues" evidence="1">
    <location>
        <begin position="14"/>
        <end position="30"/>
    </location>
</feature>
<evidence type="ECO:0000313" key="3">
    <source>
        <dbReference type="Proteomes" id="UP001206925"/>
    </source>
</evidence>
<comment type="caution">
    <text evidence="2">The sequence shown here is derived from an EMBL/GenBank/DDBJ whole genome shotgun (WGS) entry which is preliminary data.</text>
</comment>
<dbReference type="EMBL" id="JAMZMK010008485">
    <property type="protein sequence ID" value="KAI7740220.1"/>
    <property type="molecule type" value="Genomic_DNA"/>
</dbReference>
<accession>A0AAD5CFA2</accession>
<keyword evidence="3" id="KW-1185">Reference proteome</keyword>
<evidence type="ECO:0000256" key="1">
    <source>
        <dbReference type="SAM" id="MobiDB-lite"/>
    </source>
</evidence>
<feature type="region of interest" description="Disordered" evidence="1">
    <location>
        <begin position="449"/>
        <end position="477"/>
    </location>
</feature>
<organism evidence="2 3">
    <name type="scientific">Ambrosia artemisiifolia</name>
    <name type="common">Common ragweed</name>
    <dbReference type="NCBI Taxonomy" id="4212"/>
    <lineage>
        <taxon>Eukaryota</taxon>
        <taxon>Viridiplantae</taxon>
        <taxon>Streptophyta</taxon>
        <taxon>Embryophyta</taxon>
        <taxon>Tracheophyta</taxon>
        <taxon>Spermatophyta</taxon>
        <taxon>Magnoliopsida</taxon>
        <taxon>eudicotyledons</taxon>
        <taxon>Gunneridae</taxon>
        <taxon>Pentapetalae</taxon>
        <taxon>asterids</taxon>
        <taxon>campanulids</taxon>
        <taxon>Asterales</taxon>
        <taxon>Asteraceae</taxon>
        <taxon>Asteroideae</taxon>
        <taxon>Heliantheae alliance</taxon>
        <taxon>Heliantheae</taxon>
        <taxon>Ambrosia</taxon>
    </lineage>
</organism>
<name>A0AAD5CFA2_AMBAR</name>
<dbReference type="Proteomes" id="UP001206925">
    <property type="component" value="Unassembled WGS sequence"/>
</dbReference>
<gene>
    <name evidence="2" type="ORF">M8C21_001296</name>
</gene>
<feature type="region of interest" description="Disordered" evidence="1">
    <location>
        <begin position="290"/>
        <end position="319"/>
    </location>
</feature>
<dbReference type="AlphaFoldDB" id="A0AAD5CFA2"/>
<dbReference type="PANTHER" id="PTHR34427:SF5">
    <property type="entry name" value="DUF4283 DOMAIN-CONTAINING PROTEIN"/>
    <property type="match status" value="1"/>
</dbReference>
<sequence length="595" mass="64281">FAVENVGKEYGVEDLKKGGISDGDKGKEPVKPASSAAHSSEIPMGQRGVKSFRETLDGSYVGNSSGCSNVAQPKSVVVPANVSTFSELHELALIGRLVDLQTLIRLDRLLMDNGVFNVELLYVGGLSILIRLSDKQKALDLLLNRDVWSSWFSSLDVWMGQVFSYERIAWLKIQGIPLHIASPEVLDMVAGLFGKIIHPSTLCASDRDLSMDRVGVLVGEGVLINEAVNLKWKNRAFKVWVMEELNVWEPDCVGVISDPIISPVPVAGDVVEEETSQEDILLDQLTAQQAAHGVDQSGEGQETVAGDAVEEETSQENVSNVEMELGLEDGEIPASPPDQPDMEGETTALAQVAKEGESTTPLVYPDCNVIHVQPLNLDGVLHGDGDCQHAHEVGAPLDLNNALDINSLKGDSHIDNINYFNNKDNNNNINNYNNDNSGIPVDYSDGVTPIPPSMGKRSRSLRSPPSLGSTQTPPTRACYGDISPGSKSKDINSIDNLPVEPGVENVRSLDIQLQPVEAPGEQPHKGFNALLGGCGEQSSSGKSAAVENHINHQKTGTIYDDEIILINLRSKQLEILSKISSFGNKSLKDPSERSY</sequence>
<dbReference type="PANTHER" id="PTHR34427">
    <property type="entry name" value="DUF4283 DOMAIN PROTEIN"/>
    <property type="match status" value="1"/>
</dbReference>
<reference evidence="2" key="1">
    <citation type="submission" date="2022-06" db="EMBL/GenBank/DDBJ databases">
        <title>Uncovering the hologenomic basis of an extraordinary plant invasion.</title>
        <authorList>
            <person name="Bieker V.C."/>
            <person name="Martin M.D."/>
            <person name="Gilbert T."/>
            <person name="Hodgins K."/>
            <person name="Battlay P."/>
            <person name="Petersen B."/>
            <person name="Wilson J."/>
        </authorList>
    </citation>
    <scope>NUCLEOTIDE SEQUENCE</scope>
    <source>
        <strain evidence="2">AA19_3_7</strain>
        <tissue evidence="2">Leaf</tissue>
    </source>
</reference>
<feature type="region of interest" description="Disordered" evidence="1">
    <location>
        <begin position="14"/>
        <end position="41"/>
    </location>
</feature>
<protein>
    <submittedName>
        <fullName evidence="2">Uncharacterized protein</fullName>
    </submittedName>
</protein>
<feature type="non-terminal residue" evidence="2">
    <location>
        <position position="595"/>
    </location>
</feature>
<proteinExistence type="predicted"/>